<dbReference type="HOGENOM" id="CLU_812371_0_0_1"/>
<dbReference type="Gene3D" id="2.60.40.640">
    <property type="match status" value="1"/>
</dbReference>
<dbReference type="PANTHER" id="PTHR12507">
    <property type="entry name" value="REDUCED GROWTH PHENOTYPE 1 RGP1, YEAST -RELATED"/>
    <property type="match status" value="1"/>
</dbReference>
<dbReference type="EMBL" id="FR824556">
    <property type="protein sequence ID" value="CCA27396.1"/>
    <property type="molecule type" value="Genomic_DNA"/>
</dbReference>
<accession>F0X0V1</accession>
<dbReference type="InterPro" id="IPR014848">
    <property type="entry name" value="Rgp1"/>
</dbReference>
<gene>
    <name evidence="1" type="primary">AlNc14C524G12041</name>
    <name evidence="1" type="ORF">ALNC14_135400</name>
</gene>
<evidence type="ECO:0000313" key="1">
    <source>
        <dbReference type="EMBL" id="CCA27396.1"/>
    </source>
</evidence>
<dbReference type="InterPro" id="IPR014752">
    <property type="entry name" value="Arrestin-like_C"/>
</dbReference>
<sequence>MSSVHITARLSSRCYHSNEYVRGRIEFNHQQANKADHPIGTNVSLSLTIQSKLTFPYGLSSTLEKNASEVSVDKHSSCIFESESQQHHVNVSHKKTSTLSFAIALPEACCPSFRFKVARVVYMLVGEVDTTPTKTSIYLPFEVYGSMTYTFTMFPAIDMESESPKLFIDSENESSVGVRKGTEMPFEVGSLNPRRDSVERVCVYVIKKEAEVVVECSISKPFYHLGESILCLLNFTRSEITCFAEETASTLQTSFHFPIPKQAIPTLQTNYISIQWLIQFNFLIDQPTESCQTLQWQIPIIIKFPEPSIQTMLPHSNIPKRYFTGSQRELVVEPTKFTVSLA</sequence>
<reference evidence="1" key="2">
    <citation type="submission" date="2011-02" db="EMBL/GenBank/DDBJ databases">
        <authorList>
            <person name="MacLean D."/>
        </authorList>
    </citation>
    <scope>NUCLEOTIDE SEQUENCE</scope>
</reference>
<name>F0X0V1_9STRA</name>
<dbReference type="AlphaFoldDB" id="F0X0V1"/>
<protein>
    <submittedName>
        <fullName evidence="1">Uncharacterized protein AlNc14C524G12041</fullName>
    </submittedName>
</protein>
<reference evidence="1" key="1">
    <citation type="journal article" date="2011" name="PLoS Biol.">
        <title>Gene gain and loss during evolution of obligate parasitism in the white rust pathogen of Arabidopsis thaliana.</title>
        <authorList>
            <person name="Kemen E."/>
            <person name="Gardiner A."/>
            <person name="Schultz-Larsen T."/>
            <person name="Kemen A.C."/>
            <person name="Balmuth A.L."/>
            <person name="Robert-Seilaniantz A."/>
            <person name="Bailey K."/>
            <person name="Holub E."/>
            <person name="Studholme D.J."/>
            <person name="Maclean D."/>
            <person name="Jones J.D."/>
        </authorList>
    </citation>
    <scope>NUCLEOTIDE SEQUENCE</scope>
</reference>
<organism evidence="1">
    <name type="scientific">Albugo laibachii Nc14</name>
    <dbReference type="NCBI Taxonomy" id="890382"/>
    <lineage>
        <taxon>Eukaryota</taxon>
        <taxon>Sar</taxon>
        <taxon>Stramenopiles</taxon>
        <taxon>Oomycota</taxon>
        <taxon>Peronosporomycetes</taxon>
        <taxon>Albuginales</taxon>
        <taxon>Albuginaceae</taxon>
        <taxon>Albugo</taxon>
    </lineage>
</organism>
<proteinExistence type="predicted"/>